<comment type="caution">
    <text evidence="3">Lacks conserved residue(s) required for the propagation of feature annotation.</text>
</comment>
<evidence type="ECO:0000313" key="9">
    <source>
        <dbReference type="Proteomes" id="UP000694546"/>
    </source>
</evidence>
<sequence>MSVTLQLFFLGVCLVGSSTPSSLEDCLTSSGAGYRGDRKVSSRGLSCLVWTNTSRDYDVRIHPDSEAGVGEHNSCRNPDASAGPWCYVWGPDGTAQRQACSVDPCTEVAGAAARGSPAASPQGTDPPSQAGGLEPATTGPPGEVVPLQPVGGQSQRVRSTPKTKKKDLGTLGYVFAVMMMVVIIAMGAGIALGYFYKRGQDIKKKHEQRVYEREMQRITLPLSAFSNPTCELMDETSIVVTVEPDARDGGEPLIGQQAGTPGA</sequence>
<evidence type="ECO:0000256" key="2">
    <source>
        <dbReference type="ARBA" id="ARBA00023157"/>
    </source>
</evidence>
<keyword evidence="1 3" id="KW-0420">Kringle</keyword>
<dbReference type="PANTHER" id="PTHR24261">
    <property type="entry name" value="PLASMINOGEN-RELATED"/>
    <property type="match status" value="1"/>
</dbReference>
<organism evidence="8 9">
    <name type="scientific">Gadus morhua</name>
    <name type="common">Atlantic cod</name>
    <dbReference type="NCBI Taxonomy" id="8049"/>
    <lineage>
        <taxon>Eukaryota</taxon>
        <taxon>Metazoa</taxon>
        <taxon>Chordata</taxon>
        <taxon>Craniata</taxon>
        <taxon>Vertebrata</taxon>
        <taxon>Euteleostomi</taxon>
        <taxon>Actinopterygii</taxon>
        <taxon>Neopterygii</taxon>
        <taxon>Teleostei</taxon>
        <taxon>Neoteleostei</taxon>
        <taxon>Acanthomorphata</taxon>
        <taxon>Zeiogadaria</taxon>
        <taxon>Gadariae</taxon>
        <taxon>Gadiformes</taxon>
        <taxon>Gadoidei</taxon>
        <taxon>Gadidae</taxon>
        <taxon>Gadus</taxon>
    </lineage>
</organism>
<feature type="compositionally biased region" description="Low complexity" evidence="4">
    <location>
        <begin position="112"/>
        <end position="121"/>
    </location>
</feature>
<name>A0A8C4ZG04_GADMO</name>
<dbReference type="SMART" id="SM00130">
    <property type="entry name" value="KR"/>
    <property type="match status" value="1"/>
</dbReference>
<feature type="disulfide bond" evidence="3">
    <location>
        <begin position="47"/>
        <end position="86"/>
    </location>
</feature>
<keyword evidence="6" id="KW-0732">Signal</keyword>
<dbReference type="AlphaFoldDB" id="A0A8C4ZG04"/>
<evidence type="ECO:0000256" key="4">
    <source>
        <dbReference type="SAM" id="MobiDB-lite"/>
    </source>
</evidence>
<dbReference type="OMA" id="HDQKVCE"/>
<accession>A0A8C4ZG04</accession>
<feature type="signal peptide" evidence="6">
    <location>
        <begin position="1"/>
        <end position="17"/>
    </location>
</feature>
<protein>
    <recommendedName>
        <fullName evidence="7">Kringle domain-containing protein</fullName>
    </recommendedName>
</protein>
<keyword evidence="2 3" id="KW-1015">Disulfide bond</keyword>
<keyword evidence="9" id="KW-1185">Reference proteome</keyword>
<dbReference type="SUPFAM" id="SSF57440">
    <property type="entry name" value="Kringle-like"/>
    <property type="match status" value="1"/>
</dbReference>
<evidence type="ECO:0000256" key="5">
    <source>
        <dbReference type="SAM" id="Phobius"/>
    </source>
</evidence>
<keyword evidence="5" id="KW-1133">Transmembrane helix</keyword>
<dbReference type="GeneTree" id="ENSGT00390000017774"/>
<feature type="region of interest" description="Disordered" evidence="4">
    <location>
        <begin position="112"/>
        <end position="163"/>
    </location>
</feature>
<dbReference type="Proteomes" id="UP000694546">
    <property type="component" value="Chromosome 6"/>
</dbReference>
<dbReference type="InterPro" id="IPR013806">
    <property type="entry name" value="Kringle-like"/>
</dbReference>
<feature type="transmembrane region" description="Helical" evidence="5">
    <location>
        <begin position="171"/>
        <end position="196"/>
    </location>
</feature>
<evidence type="ECO:0000256" key="6">
    <source>
        <dbReference type="SAM" id="SignalP"/>
    </source>
</evidence>
<dbReference type="PRINTS" id="PR00018">
    <property type="entry name" value="KRINGLE"/>
</dbReference>
<evidence type="ECO:0000313" key="8">
    <source>
        <dbReference type="Ensembl" id="ENSGMOP00000012482.2"/>
    </source>
</evidence>
<gene>
    <name evidence="8" type="primary">pik3ip1</name>
</gene>
<feature type="chain" id="PRO_5047437830" description="Kringle domain-containing protein" evidence="6">
    <location>
        <begin position="18"/>
        <end position="263"/>
    </location>
</feature>
<dbReference type="InterPro" id="IPR000001">
    <property type="entry name" value="Kringle"/>
</dbReference>
<dbReference type="Gene3D" id="2.40.20.10">
    <property type="entry name" value="Plasminogen Kringle 4"/>
    <property type="match status" value="1"/>
</dbReference>
<dbReference type="PANTHER" id="PTHR24261:SF7">
    <property type="entry name" value="KRINGLE DOMAIN-CONTAINING PROTEIN"/>
    <property type="match status" value="1"/>
</dbReference>
<dbReference type="GeneID" id="115545338"/>
<evidence type="ECO:0000256" key="1">
    <source>
        <dbReference type="ARBA" id="ARBA00022572"/>
    </source>
</evidence>
<keyword evidence="5" id="KW-0812">Transmembrane</keyword>
<evidence type="ECO:0000259" key="7">
    <source>
        <dbReference type="PROSITE" id="PS50070"/>
    </source>
</evidence>
<reference evidence="8" key="1">
    <citation type="submission" date="2025-08" db="UniProtKB">
        <authorList>
            <consortium name="Ensembl"/>
        </authorList>
    </citation>
    <scope>IDENTIFICATION</scope>
</reference>
<dbReference type="OrthoDB" id="9893972at2759"/>
<dbReference type="InterPro" id="IPR038178">
    <property type="entry name" value="Kringle_sf"/>
</dbReference>
<keyword evidence="5" id="KW-0472">Membrane</keyword>
<dbReference type="Pfam" id="PF00051">
    <property type="entry name" value="Kringle"/>
    <property type="match status" value="1"/>
</dbReference>
<feature type="domain" description="Kringle" evidence="7">
    <location>
        <begin position="25"/>
        <end position="105"/>
    </location>
</feature>
<evidence type="ECO:0000256" key="3">
    <source>
        <dbReference type="PROSITE-ProRule" id="PRU00121"/>
    </source>
</evidence>
<reference evidence="8" key="2">
    <citation type="submission" date="2025-09" db="UniProtKB">
        <authorList>
            <consortium name="Ensembl"/>
        </authorList>
    </citation>
    <scope>IDENTIFICATION</scope>
</reference>
<dbReference type="PROSITE" id="PS50070">
    <property type="entry name" value="KRINGLE_2"/>
    <property type="match status" value="1"/>
</dbReference>
<dbReference type="Ensembl" id="ENSGMOT00000012811.2">
    <property type="protein sequence ID" value="ENSGMOP00000012482.2"/>
    <property type="gene ID" value="ENSGMOG00000011675.2"/>
</dbReference>
<dbReference type="InterPro" id="IPR050759">
    <property type="entry name" value="Serine_protease_kringle"/>
</dbReference>
<proteinExistence type="predicted"/>
<dbReference type="RefSeq" id="XP_030214239.1">
    <property type="nucleotide sequence ID" value="XM_030358379.1"/>
</dbReference>